<dbReference type="PROSITE" id="PS51679">
    <property type="entry name" value="SAM_MT_C5"/>
    <property type="match status" value="1"/>
</dbReference>
<dbReference type="InterPro" id="IPR018117">
    <property type="entry name" value="C5_DNA_meth_AS"/>
</dbReference>
<dbReference type="PROSITE" id="PS00094">
    <property type="entry name" value="C5_MTASE_1"/>
    <property type="match status" value="1"/>
</dbReference>
<dbReference type="KEGG" id="drg:H9K76_12950"/>
<dbReference type="REBASE" id="443102">
    <property type="entry name" value="M.Dru27467ORF12950P"/>
</dbReference>
<evidence type="ECO:0000256" key="8">
    <source>
        <dbReference type="RuleBase" id="RU000417"/>
    </source>
</evidence>
<dbReference type="SUPFAM" id="SSF53335">
    <property type="entry name" value="S-adenosyl-L-methionine-dependent methyltransferases"/>
    <property type="match status" value="1"/>
</dbReference>
<dbReference type="Proteomes" id="UP000515811">
    <property type="component" value="Chromosome"/>
</dbReference>
<sequence>MFCGCGGFSLGLNWAGLRCLAAIDFNAPAIDTFKANYPNVPHALVKDLTSFRPEDLDKLIAPERVDLIVGGPPCQGFSKARQVDGANHGDRLIHDPRRDLYQEFLRYVKYYQPKVFIMENVPGLRSAAGGEFFTKVQVESRELGYRVIPYEVEAWRFGVPQKRVRQLFIGTRRELPLFIPDRYIKHTHAGIEEPVEGGLLPPVTLGEAIGDLPHIMPGDDRFHRLYEPELRKAHIKKYGKRYIDKVLLANKANVLTAHTARPHSQRDLRDFMRLREGENSKQAIGRGEEMEFPYDRENFKDRYTKQHRDELCSTIVAHLKKDGLMFIHPVQCRSLSPREAARIQSFPDTFILPRAPTHSFAQVGNAVPPLVGQAMGLAVKEYVMAAVDSDMVAPKAVAKLPSDRQAAIEQLEVFVESLFLKPLSSLSKADFLHAWWAVGFLHPNLHPDAAADSGRVLSPGPKRGISHVLEPVYVRSGWPVELIPIAIEARKRFDEGHLSEDEYYCSAAVMAGAISHNL</sequence>
<comment type="similarity">
    <text evidence="6 7">Belongs to the class I-like SAM-binding methyltransferase superfamily. C5-methyltransferase family.</text>
</comment>
<accession>A0A7G9RVJ2</accession>
<dbReference type="InterPro" id="IPR029063">
    <property type="entry name" value="SAM-dependent_MTases_sf"/>
</dbReference>
<dbReference type="Gene3D" id="3.40.50.150">
    <property type="entry name" value="Vaccinia Virus protein VP39"/>
    <property type="match status" value="1"/>
</dbReference>
<reference evidence="9 10" key="1">
    <citation type="submission" date="2020-08" db="EMBL/GenBank/DDBJ databases">
        <title>Genome sequence of Diaphorobacter ruginosibacter DSM 27467T.</title>
        <authorList>
            <person name="Hyun D.-W."/>
            <person name="Bae J.-W."/>
        </authorList>
    </citation>
    <scope>NUCLEOTIDE SEQUENCE [LARGE SCALE GENOMIC DNA]</scope>
    <source>
        <strain evidence="9 10">DSM 27467</strain>
    </source>
</reference>
<dbReference type="PRINTS" id="PR00105">
    <property type="entry name" value="C5METTRFRASE"/>
</dbReference>
<dbReference type="AlphaFoldDB" id="A0A7G9RVJ2"/>
<evidence type="ECO:0000256" key="6">
    <source>
        <dbReference type="PROSITE-ProRule" id="PRU01016"/>
    </source>
</evidence>
<dbReference type="NCBIfam" id="TIGR00675">
    <property type="entry name" value="dcm"/>
    <property type="match status" value="1"/>
</dbReference>
<dbReference type="EMBL" id="CP060714">
    <property type="protein sequence ID" value="QNN59617.1"/>
    <property type="molecule type" value="Genomic_DNA"/>
</dbReference>
<dbReference type="PANTHER" id="PTHR10629:SF52">
    <property type="entry name" value="DNA (CYTOSINE-5)-METHYLTRANSFERASE 1"/>
    <property type="match status" value="1"/>
</dbReference>
<dbReference type="Pfam" id="PF00145">
    <property type="entry name" value="DNA_methylase"/>
    <property type="match status" value="1"/>
</dbReference>
<evidence type="ECO:0000313" key="10">
    <source>
        <dbReference type="Proteomes" id="UP000515811"/>
    </source>
</evidence>
<keyword evidence="4" id="KW-0680">Restriction system</keyword>
<dbReference type="GO" id="GO:0009307">
    <property type="term" value="P:DNA restriction-modification system"/>
    <property type="evidence" value="ECO:0007669"/>
    <property type="project" value="UniProtKB-KW"/>
</dbReference>
<dbReference type="InterPro" id="IPR050390">
    <property type="entry name" value="C5-Methyltransferase"/>
</dbReference>
<evidence type="ECO:0000313" key="9">
    <source>
        <dbReference type="EMBL" id="QNN59617.1"/>
    </source>
</evidence>
<gene>
    <name evidence="9" type="ORF">H9K76_12950</name>
</gene>
<dbReference type="Gene3D" id="3.90.120.10">
    <property type="entry name" value="DNA Methylase, subunit A, domain 2"/>
    <property type="match status" value="1"/>
</dbReference>
<dbReference type="GO" id="GO:0032259">
    <property type="term" value="P:methylation"/>
    <property type="evidence" value="ECO:0007669"/>
    <property type="project" value="UniProtKB-KW"/>
</dbReference>
<keyword evidence="3 6" id="KW-0949">S-adenosyl-L-methionine</keyword>
<feature type="active site" evidence="6">
    <location>
        <position position="74"/>
    </location>
</feature>
<evidence type="ECO:0000256" key="7">
    <source>
        <dbReference type="RuleBase" id="RU000416"/>
    </source>
</evidence>
<dbReference type="InterPro" id="IPR001525">
    <property type="entry name" value="C5_MeTfrase"/>
</dbReference>
<evidence type="ECO:0000256" key="3">
    <source>
        <dbReference type="ARBA" id="ARBA00022691"/>
    </source>
</evidence>
<evidence type="ECO:0000256" key="1">
    <source>
        <dbReference type="ARBA" id="ARBA00022603"/>
    </source>
</evidence>
<dbReference type="PANTHER" id="PTHR10629">
    <property type="entry name" value="CYTOSINE-SPECIFIC METHYLTRANSFERASE"/>
    <property type="match status" value="1"/>
</dbReference>
<keyword evidence="1 6" id="KW-0489">Methyltransferase</keyword>
<organism evidence="9 10">
    <name type="scientific">Diaphorobacter ruginosibacter</name>
    <dbReference type="NCBI Taxonomy" id="1715720"/>
    <lineage>
        <taxon>Bacteria</taxon>
        <taxon>Pseudomonadati</taxon>
        <taxon>Pseudomonadota</taxon>
        <taxon>Betaproteobacteria</taxon>
        <taxon>Burkholderiales</taxon>
        <taxon>Comamonadaceae</taxon>
        <taxon>Diaphorobacter</taxon>
    </lineage>
</organism>
<evidence type="ECO:0000256" key="5">
    <source>
        <dbReference type="ARBA" id="ARBA00047422"/>
    </source>
</evidence>
<keyword evidence="10" id="KW-1185">Reference proteome</keyword>
<name>A0A7G9RVJ2_9BURK</name>
<proteinExistence type="inferred from homology"/>
<dbReference type="GO" id="GO:0003886">
    <property type="term" value="F:DNA (cytosine-5-)-methyltransferase activity"/>
    <property type="evidence" value="ECO:0007669"/>
    <property type="project" value="UniProtKB-EC"/>
</dbReference>
<protein>
    <recommendedName>
        <fullName evidence="8">Cytosine-specific methyltransferase</fullName>
        <ecNumber evidence="8">2.1.1.37</ecNumber>
    </recommendedName>
</protein>
<evidence type="ECO:0000256" key="2">
    <source>
        <dbReference type="ARBA" id="ARBA00022679"/>
    </source>
</evidence>
<dbReference type="EC" id="2.1.1.37" evidence="8"/>
<comment type="catalytic activity">
    <reaction evidence="5 8">
        <text>a 2'-deoxycytidine in DNA + S-adenosyl-L-methionine = a 5-methyl-2'-deoxycytidine in DNA + S-adenosyl-L-homocysteine + H(+)</text>
        <dbReference type="Rhea" id="RHEA:13681"/>
        <dbReference type="Rhea" id="RHEA-COMP:11369"/>
        <dbReference type="Rhea" id="RHEA-COMP:11370"/>
        <dbReference type="ChEBI" id="CHEBI:15378"/>
        <dbReference type="ChEBI" id="CHEBI:57856"/>
        <dbReference type="ChEBI" id="CHEBI:59789"/>
        <dbReference type="ChEBI" id="CHEBI:85452"/>
        <dbReference type="ChEBI" id="CHEBI:85454"/>
        <dbReference type="EC" id="2.1.1.37"/>
    </reaction>
</comment>
<keyword evidence="2 6" id="KW-0808">Transferase</keyword>
<evidence type="ECO:0000256" key="4">
    <source>
        <dbReference type="ARBA" id="ARBA00022747"/>
    </source>
</evidence>